<name>A0AAE3SFV9_9BACT</name>
<evidence type="ECO:0000256" key="2">
    <source>
        <dbReference type="ARBA" id="ARBA00022475"/>
    </source>
</evidence>
<feature type="transmembrane region" description="Helical" evidence="7">
    <location>
        <begin position="708"/>
        <end position="727"/>
    </location>
</feature>
<keyword evidence="4 7" id="KW-1133">Transmembrane helix</keyword>
<proteinExistence type="inferred from homology"/>
<dbReference type="EMBL" id="JAPDPJ010000016">
    <property type="protein sequence ID" value="MCW3786618.1"/>
    <property type="molecule type" value="Genomic_DNA"/>
</dbReference>
<accession>A0AAE3SFV9</accession>
<feature type="transmembrane region" description="Helical" evidence="7">
    <location>
        <begin position="368"/>
        <end position="394"/>
    </location>
</feature>
<evidence type="ECO:0000313" key="10">
    <source>
        <dbReference type="EMBL" id="MCW3786618.1"/>
    </source>
</evidence>
<comment type="subcellular location">
    <subcellularLocation>
        <location evidence="1">Cell membrane</location>
        <topology evidence="1">Multi-pass membrane protein</topology>
    </subcellularLocation>
</comment>
<feature type="transmembrane region" description="Helical" evidence="7">
    <location>
        <begin position="415"/>
        <end position="438"/>
    </location>
</feature>
<feature type="transmembrane region" description="Helical" evidence="7">
    <location>
        <begin position="742"/>
        <end position="762"/>
    </location>
</feature>
<organism evidence="10 11">
    <name type="scientific">Plebeiibacterium sediminum</name>
    <dbReference type="NCBI Taxonomy" id="2992112"/>
    <lineage>
        <taxon>Bacteria</taxon>
        <taxon>Pseudomonadati</taxon>
        <taxon>Bacteroidota</taxon>
        <taxon>Bacteroidia</taxon>
        <taxon>Marinilabiliales</taxon>
        <taxon>Marinilabiliaceae</taxon>
        <taxon>Plebeiibacterium</taxon>
    </lineage>
</organism>
<evidence type="ECO:0000256" key="3">
    <source>
        <dbReference type="ARBA" id="ARBA00022692"/>
    </source>
</evidence>
<keyword evidence="5 7" id="KW-0472">Membrane</keyword>
<evidence type="ECO:0000259" key="9">
    <source>
        <dbReference type="Pfam" id="PF12704"/>
    </source>
</evidence>
<comment type="caution">
    <text evidence="10">The sequence shown here is derived from an EMBL/GenBank/DDBJ whole genome shotgun (WGS) entry which is preliminary data.</text>
</comment>
<dbReference type="InterPro" id="IPR003838">
    <property type="entry name" value="ABC3_permease_C"/>
</dbReference>
<feature type="domain" description="ABC3 transporter permease C-terminal" evidence="8">
    <location>
        <begin position="659"/>
        <end position="772"/>
    </location>
</feature>
<dbReference type="AlphaFoldDB" id="A0AAE3SFV9"/>
<dbReference type="GO" id="GO:0022857">
    <property type="term" value="F:transmembrane transporter activity"/>
    <property type="evidence" value="ECO:0007669"/>
    <property type="project" value="TreeGrafter"/>
</dbReference>
<feature type="transmembrane region" description="Helical" evidence="7">
    <location>
        <begin position="659"/>
        <end position="680"/>
    </location>
</feature>
<evidence type="ECO:0000256" key="6">
    <source>
        <dbReference type="ARBA" id="ARBA00038076"/>
    </source>
</evidence>
<dbReference type="PANTHER" id="PTHR30572">
    <property type="entry name" value="MEMBRANE COMPONENT OF TRANSPORTER-RELATED"/>
    <property type="match status" value="1"/>
</dbReference>
<evidence type="ECO:0000256" key="5">
    <source>
        <dbReference type="ARBA" id="ARBA00023136"/>
    </source>
</evidence>
<feature type="transmembrane region" description="Helical" evidence="7">
    <location>
        <begin position="328"/>
        <end position="348"/>
    </location>
</feature>
<dbReference type="Pfam" id="PF12704">
    <property type="entry name" value="MacB_PCD"/>
    <property type="match status" value="1"/>
</dbReference>
<reference evidence="10" key="1">
    <citation type="submission" date="2022-10" db="EMBL/GenBank/DDBJ databases">
        <authorList>
            <person name="Yu W.X."/>
        </authorList>
    </citation>
    <scope>NUCLEOTIDE SEQUENCE</scope>
    <source>
        <strain evidence="10">AAT</strain>
    </source>
</reference>
<dbReference type="RefSeq" id="WP_301190183.1">
    <property type="nucleotide sequence ID" value="NZ_JAPDPJ010000016.1"/>
</dbReference>
<protein>
    <submittedName>
        <fullName evidence="10">ABC transporter permease</fullName>
    </submittedName>
</protein>
<evidence type="ECO:0000259" key="8">
    <source>
        <dbReference type="Pfam" id="PF02687"/>
    </source>
</evidence>
<keyword evidence="11" id="KW-1185">Reference proteome</keyword>
<dbReference type="InterPro" id="IPR025857">
    <property type="entry name" value="MacB_PCD"/>
</dbReference>
<feature type="transmembrane region" description="Helical" evidence="7">
    <location>
        <begin position="21"/>
        <end position="40"/>
    </location>
</feature>
<evidence type="ECO:0000313" key="11">
    <source>
        <dbReference type="Proteomes" id="UP001209229"/>
    </source>
</evidence>
<dbReference type="PANTHER" id="PTHR30572:SF4">
    <property type="entry name" value="ABC TRANSPORTER PERMEASE YTRF"/>
    <property type="match status" value="1"/>
</dbReference>
<dbReference type="Pfam" id="PF02687">
    <property type="entry name" value="FtsX"/>
    <property type="match status" value="1"/>
</dbReference>
<evidence type="ECO:0000256" key="7">
    <source>
        <dbReference type="SAM" id="Phobius"/>
    </source>
</evidence>
<gene>
    <name evidence="10" type="ORF">OM075_09075</name>
</gene>
<dbReference type="InterPro" id="IPR050250">
    <property type="entry name" value="Macrolide_Exporter_MacB"/>
</dbReference>
<comment type="similarity">
    <text evidence="6">Belongs to the ABC-4 integral membrane protein family.</text>
</comment>
<evidence type="ECO:0000256" key="4">
    <source>
        <dbReference type="ARBA" id="ARBA00022989"/>
    </source>
</evidence>
<feature type="transmembrane region" description="Helical" evidence="7">
    <location>
        <begin position="276"/>
        <end position="299"/>
    </location>
</feature>
<feature type="domain" description="MacB-like periplasmic core" evidence="9">
    <location>
        <begin position="17"/>
        <end position="232"/>
    </location>
</feature>
<keyword evidence="3 7" id="KW-0812">Transmembrane</keyword>
<dbReference type="Proteomes" id="UP001209229">
    <property type="component" value="Unassembled WGS sequence"/>
</dbReference>
<dbReference type="GO" id="GO:0005886">
    <property type="term" value="C:plasma membrane"/>
    <property type="evidence" value="ECO:0007669"/>
    <property type="project" value="UniProtKB-SubCell"/>
</dbReference>
<keyword evidence="2" id="KW-1003">Cell membrane</keyword>
<sequence length="779" mass="89321">MFIKRLFKSILKYKTSSILTLLSLVISFLGIIILSLYVSYEKSFDQFHENKDNIYVLKTRMYDYNLPEVLKEVIDKNLPEVEKSLVLKFYGENRVTTPQLKATKTFFDAQSMMASADFFNVFSFKLLQGEKDKVLKNPNTAVITQTLATKLYGDKPAIGEIMTINAKEFTITGIMEDFPQTSSFSTDCLTSYATYTQKNLSLEDRYSEWSFQIVLQLKDNVDGNDVARKIETIPDLVETFKYFKSKYGDEDIFVVKSYNDLHYDISNTYIKTVNPIILKVLVILAIVLAVMGMVNFINFSTSQAPLRSKALSVTRVLGSNRFSSMLQIIAEALTISLIALMISLAIYYEVYSGIESLFNIEGLALNGRYYFIFIFIAFAIVFGIVSGIYPARYISSPPLSQAIKGTGYFKGKGKLLRNVLVTLQFVFTIALLSSSLMIEKQLNFWNKFDLGLDKENVVFLHTTSKIENHAEAFAQELLKDTAIVDYTYTQFIPGQVAMGWGREINGQYVQLKAWPVDDRFIDFFNIEIDEGRAFQKESEADINSFIFNRKAINDFGWTNPLEMNYPGFDFEGPIVGIAKDFHFSSLKEDIQPMLFWRTDTRKNELLLRVKPANYTQLFNRIKAKAKEFDPENNFEVQFLDDSLNELYAKEKNTARFIEFVSLWCMLLAITGVLGLVVFISRDRVKEIGIRKVNGAQTAEVVFLINKDFIKWIAIAFIIATPIAWIALNNWLQDFAYKTEMSWWIFALSGVISLLIAMITITWQSWRAATRNPVEALRYE</sequence>
<evidence type="ECO:0000256" key="1">
    <source>
        <dbReference type="ARBA" id="ARBA00004651"/>
    </source>
</evidence>